<feature type="region of interest" description="Disordered" evidence="1">
    <location>
        <begin position="54"/>
        <end position="101"/>
    </location>
</feature>
<dbReference type="RefSeq" id="WP_135278316.1">
    <property type="nucleotide sequence ID" value="NZ_PQVH01000012.1"/>
</dbReference>
<name>A0A4Y9VPH7_9PROT</name>
<evidence type="ECO:0000313" key="3">
    <source>
        <dbReference type="Proteomes" id="UP000297706"/>
    </source>
</evidence>
<organism evidence="2 3">
    <name type="scientific">Methylotenera oryzisoli</name>
    <dbReference type="NCBI Taxonomy" id="2080758"/>
    <lineage>
        <taxon>Bacteria</taxon>
        <taxon>Pseudomonadati</taxon>
        <taxon>Pseudomonadota</taxon>
        <taxon>Betaproteobacteria</taxon>
        <taxon>Nitrosomonadales</taxon>
        <taxon>Methylophilaceae</taxon>
        <taxon>Methylotenera</taxon>
    </lineage>
</organism>
<accession>A0A4Y9VPH7</accession>
<dbReference type="EMBL" id="PQVH01000012">
    <property type="protein sequence ID" value="TFW70511.1"/>
    <property type="molecule type" value="Genomic_DNA"/>
</dbReference>
<reference evidence="2 3" key="1">
    <citation type="submission" date="2018-02" db="EMBL/GenBank/DDBJ databases">
        <title>A novel lanthanide dependent methylotroph, Methylotenera sp. La3113.</title>
        <authorList>
            <person name="Lv H."/>
            <person name="Tani A."/>
        </authorList>
    </citation>
    <scope>NUCLEOTIDE SEQUENCE [LARGE SCALE GENOMIC DNA]</scope>
    <source>
        <strain evidence="2 3">La3113</strain>
    </source>
</reference>
<feature type="region of interest" description="Disordered" evidence="1">
    <location>
        <begin position="1"/>
        <end position="37"/>
    </location>
</feature>
<dbReference type="OrthoDB" id="9182647at2"/>
<keyword evidence="3" id="KW-1185">Reference proteome</keyword>
<feature type="compositionally biased region" description="Low complexity" evidence="1">
    <location>
        <begin position="26"/>
        <end position="37"/>
    </location>
</feature>
<sequence>MSKINSIQAEALKSTAEKVTSTETNKPAAKVAPVSKPAVKQAAAKVVAAKPAAAKITAAKPAAKATVKTSVTSTKKTEKTAEKTKVLKEKTPKLKMERDSFTMPKTEYAQFAVLKERLTKLGQPAKKSELLRAGIMQLSAMTDAALKAAMSKVPAIKTGRPKKK</sequence>
<comment type="caution">
    <text evidence="2">The sequence shown here is derived from an EMBL/GenBank/DDBJ whole genome shotgun (WGS) entry which is preliminary data.</text>
</comment>
<feature type="compositionally biased region" description="Basic and acidic residues" evidence="1">
    <location>
        <begin position="75"/>
        <end position="100"/>
    </location>
</feature>
<feature type="compositionally biased region" description="Low complexity" evidence="1">
    <location>
        <begin position="54"/>
        <end position="74"/>
    </location>
</feature>
<evidence type="ECO:0000256" key="1">
    <source>
        <dbReference type="SAM" id="MobiDB-lite"/>
    </source>
</evidence>
<dbReference type="AlphaFoldDB" id="A0A4Y9VPH7"/>
<evidence type="ECO:0000313" key="2">
    <source>
        <dbReference type="EMBL" id="TFW70511.1"/>
    </source>
</evidence>
<proteinExistence type="predicted"/>
<protein>
    <submittedName>
        <fullName evidence="2">Uncharacterized protein</fullName>
    </submittedName>
</protein>
<gene>
    <name evidence="2" type="ORF">C3Y98_09305</name>
</gene>
<dbReference type="Proteomes" id="UP000297706">
    <property type="component" value="Unassembled WGS sequence"/>
</dbReference>